<dbReference type="NCBIfam" id="TIGR01725">
    <property type="entry name" value="phge_HK97_gp10"/>
    <property type="match status" value="1"/>
</dbReference>
<dbReference type="EMBL" id="CP016171">
    <property type="protein sequence ID" value="ANN71546.1"/>
    <property type="molecule type" value="Genomic_DNA"/>
</dbReference>
<evidence type="ECO:0000313" key="2">
    <source>
        <dbReference type="Proteomes" id="UP000092213"/>
    </source>
</evidence>
<evidence type="ECO:0008006" key="3">
    <source>
        <dbReference type="Google" id="ProtNLM"/>
    </source>
</evidence>
<evidence type="ECO:0000313" key="1">
    <source>
        <dbReference type="EMBL" id="ANN71546.1"/>
    </source>
</evidence>
<accession>A0A193FWI8</accession>
<name>A0A193FWI8_9BORD</name>
<reference evidence="1 2" key="1">
    <citation type="submission" date="2016-06" db="EMBL/GenBank/DDBJ databases">
        <title>Complete genome sequences of Bordetella bronchialis and Bordetella flabilis.</title>
        <authorList>
            <person name="LiPuma J.J."/>
            <person name="Spilker T."/>
        </authorList>
    </citation>
    <scope>NUCLEOTIDE SEQUENCE [LARGE SCALE GENOMIC DNA]</scope>
    <source>
        <strain evidence="1 2">AU17976</strain>
    </source>
</reference>
<protein>
    <recommendedName>
        <fullName evidence="3">HK97 gp10 family phage protein</fullName>
    </recommendedName>
</protein>
<dbReference type="Proteomes" id="UP000092213">
    <property type="component" value="Chromosome"/>
</dbReference>
<sequence>MADGTKATFDTSGWTAALDKLVGPARESLARSMAVAGGQVLRDEAKTLAPVQSGGLRDAIYLAYQDADSTPAEVRYAVSWNATKAPHGHLLEFGHWQTRAAYQGSDGKWYSGALLPNPKWVPAHPFLRPAYEAAKDLARQAMIERGKHRLPELLAGQGGDDEL</sequence>
<dbReference type="InterPro" id="IPR010064">
    <property type="entry name" value="HK97-gp10_tail"/>
</dbReference>
<dbReference type="AlphaFoldDB" id="A0A193FWI8"/>
<proteinExistence type="predicted"/>
<gene>
    <name evidence="1" type="ORF">BAU08_09530</name>
</gene>
<organism evidence="1 2">
    <name type="scientific">Bordetella bronchialis</name>
    <dbReference type="NCBI Taxonomy" id="463025"/>
    <lineage>
        <taxon>Bacteria</taxon>
        <taxon>Pseudomonadati</taxon>
        <taxon>Pseudomonadota</taxon>
        <taxon>Betaproteobacteria</taxon>
        <taxon>Burkholderiales</taxon>
        <taxon>Alcaligenaceae</taxon>
        <taxon>Bordetella</taxon>
    </lineage>
</organism>
<dbReference type="Pfam" id="PF04883">
    <property type="entry name" value="HK97-gp10_like"/>
    <property type="match status" value="1"/>
</dbReference>
<dbReference type="STRING" id="463025.BAU08_09530"/>